<feature type="domain" description="Phospholipid/glycerol acyltransferase" evidence="5">
    <location>
        <begin position="74"/>
        <end position="189"/>
    </location>
</feature>
<keyword evidence="4" id="KW-0472">Membrane</keyword>
<protein>
    <submittedName>
        <fullName evidence="6">Acyl-phosphate glycerol 3-phosphate acyltransferase</fullName>
    </submittedName>
</protein>
<evidence type="ECO:0000259" key="5">
    <source>
        <dbReference type="SMART" id="SM00563"/>
    </source>
</evidence>
<gene>
    <name evidence="6" type="ORF">BCY91_04155</name>
</gene>
<accession>A0A419S5G4</accession>
<feature type="transmembrane region" description="Helical" evidence="4">
    <location>
        <begin position="43"/>
        <end position="62"/>
    </location>
</feature>
<dbReference type="PANTHER" id="PTHR10434">
    <property type="entry name" value="1-ACYL-SN-GLYCEROL-3-PHOSPHATE ACYLTRANSFERASE"/>
    <property type="match status" value="1"/>
</dbReference>
<dbReference type="PANTHER" id="PTHR10434:SF11">
    <property type="entry name" value="1-ACYL-SN-GLYCEROL-3-PHOSPHATE ACYLTRANSFERASE"/>
    <property type="match status" value="1"/>
</dbReference>
<dbReference type="GO" id="GO:0003841">
    <property type="term" value="F:1-acylglycerol-3-phosphate O-acyltransferase activity"/>
    <property type="evidence" value="ECO:0007669"/>
    <property type="project" value="TreeGrafter"/>
</dbReference>
<dbReference type="SUPFAM" id="SSF69593">
    <property type="entry name" value="Glycerol-3-phosphate (1)-acyltransferase"/>
    <property type="match status" value="1"/>
</dbReference>
<keyword evidence="3 6" id="KW-0012">Acyltransferase</keyword>
<keyword evidence="4" id="KW-0812">Transmembrane</keyword>
<evidence type="ECO:0000256" key="4">
    <source>
        <dbReference type="SAM" id="Phobius"/>
    </source>
</evidence>
<dbReference type="Pfam" id="PF01553">
    <property type="entry name" value="Acyltransferase"/>
    <property type="match status" value="1"/>
</dbReference>
<dbReference type="SMART" id="SM00563">
    <property type="entry name" value="PlsC"/>
    <property type="match status" value="1"/>
</dbReference>
<dbReference type="CDD" id="cd07989">
    <property type="entry name" value="LPLAT_AGPAT-like"/>
    <property type="match status" value="1"/>
</dbReference>
<evidence type="ECO:0000256" key="3">
    <source>
        <dbReference type="ARBA" id="ARBA00023315"/>
    </source>
</evidence>
<evidence type="ECO:0000313" key="7">
    <source>
        <dbReference type="Proteomes" id="UP000283433"/>
    </source>
</evidence>
<keyword evidence="4" id="KW-1133">Transmembrane helix</keyword>
<evidence type="ECO:0000256" key="1">
    <source>
        <dbReference type="ARBA" id="ARBA00005189"/>
    </source>
</evidence>
<dbReference type="AlphaFoldDB" id="A0A419S5G4"/>
<keyword evidence="7" id="KW-1185">Reference proteome</keyword>
<comment type="pathway">
    <text evidence="1">Lipid metabolism.</text>
</comment>
<dbReference type="RefSeq" id="WP_120181586.1">
    <property type="nucleotide sequence ID" value="NZ_MBTA01000023.1"/>
</dbReference>
<sequence length="240" mass="28166">MKRILKQLLRLWHLAMVALIFVLTFPFVYFFSRQKSTYRQLNFFRKICAFFPSALSGIFYRITYKQKIDWSRNYIFCPNHASNLDIFAMSLVVKNNFFFLGKEELLKNLVTRIYFKTIDIPINREHKISAFRAFKKTAERLQEGMTAVIFPEGKIADDYPPVLQDFKTGPFRLAIEHQIPIVPVTLKDNWKIFWDDGQKYGCKPGVSHICVHPPIEVAGFSLKDEDLLRQLVFDQIKSAL</sequence>
<organism evidence="6 7">
    <name type="scientific">Pelobium manganitolerans</name>
    <dbReference type="NCBI Taxonomy" id="1842495"/>
    <lineage>
        <taxon>Bacteria</taxon>
        <taxon>Pseudomonadati</taxon>
        <taxon>Bacteroidota</taxon>
        <taxon>Sphingobacteriia</taxon>
        <taxon>Sphingobacteriales</taxon>
        <taxon>Sphingobacteriaceae</taxon>
        <taxon>Pelobium</taxon>
    </lineage>
</organism>
<name>A0A419S5G4_9SPHI</name>
<proteinExistence type="predicted"/>
<evidence type="ECO:0000256" key="2">
    <source>
        <dbReference type="ARBA" id="ARBA00022679"/>
    </source>
</evidence>
<evidence type="ECO:0000313" key="6">
    <source>
        <dbReference type="EMBL" id="RKD16091.1"/>
    </source>
</evidence>
<feature type="transmembrane region" description="Helical" evidence="4">
    <location>
        <begin position="12"/>
        <end position="31"/>
    </location>
</feature>
<dbReference type="EMBL" id="MBTA01000023">
    <property type="protein sequence ID" value="RKD16091.1"/>
    <property type="molecule type" value="Genomic_DNA"/>
</dbReference>
<reference evidence="6 7" key="1">
    <citation type="submission" date="2016-07" db="EMBL/GenBank/DDBJ databases">
        <title>Genome of Pelobium manganitolerans.</title>
        <authorList>
            <person name="Wu S."/>
            <person name="Wang G."/>
        </authorList>
    </citation>
    <scope>NUCLEOTIDE SEQUENCE [LARGE SCALE GENOMIC DNA]</scope>
    <source>
        <strain evidence="6 7">YS-25</strain>
    </source>
</reference>
<dbReference type="GO" id="GO:0006654">
    <property type="term" value="P:phosphatidic acid biosynthetic process"/>
    <property type="evidence" value="ECO:0007669"/>
    <property type="project" value="TreeGrafter"/>
</dbReference>
<dbReference type="InterPro" id="IPR002123">
    <property type="entry name" value="Plipid/glycerol_acylTrfase"/>
</dbReference>
<keyword evidence="2 6" id="KW-0808">Transferase</keyword>
<dbReference type="OrthoDB" id="9803035at2"/>
<dbReference type="Proteomes" id="UP000283433">
    <property type="component" value="Unassembled WGS sequence"/>
</dbReference>
<comment type="caution">
    <text evidence="6">The sequence shown here is derived from an EMBL/GenBank/DDBJ whole genome shotgun (WGS) entry which is preliminary data.</text>
</comment>